<evidence type="ECO:0000256" key="2">
    <source>
        <dbReference type="ARBA" id="ARBA00004370"/>
    </source>
</evidence>
<dbReference type="GO" id="GO:0020037">
    <property type="term" value="F:heme binding"/>
    <property type="evidence" value="ECO:0007669"/>
    <property type="project" value="InterPro"/>
</dbReference>
<dbReference type="GO" id="GO:0016020">
    <property type="term" value="C:membrane"/>
    <property type="evidence" value="ECO:0007669"/>
    <property type="project" value="UniProtKB-SubCell"/>
</dbReference>
<keyword evidence="9" id="KW-0408">Iron</keyword>
<dbReference type="GO" id="GO:0004497">
    <property type="term" value="F:monooxygenase activity"/>
    <property type="evidence" value="ECO:0007669"/>
    <property type="project" value="UniProtKB-KW"/>
</dbReference>
<comment type="similarity">
    <text evidence="3">Belongs to the cytochrome P450 family.</text>
</comment>
<evidence type="ECO:0000256" key="10">
    <source>
        <dbReference type="ARBA" id="ARBA00023033"/>
    </source>
</evidence>
<dbReference type="HOGENOM" id="CLU_2442299_0_0_1"/>
<keyword evidence="4" id="KW-0349">Heme</keyword>
<evidence type="ECO:0000256" key="8">
    <source>
        <dbReference type="ARBA" id="ARBA00023002"/>
    </source>
</evidence>
<evidence type="ECO:0000313" key="12">
    <source>
        <dbReference type="EMBL" id="KIJ36850.1"/>
    </source>
</evidence>
<keyword evidence="7" id="KW-1133">Transmembrane helix</keyword>
<comment type="subcellular location">
    <subcellularLocation>
        <location evidence="2">Membrane</location>
    </subcellularLocation>
</comment>
<reference evidence="12 13" key="1">
    <citation type="submission" date="2014-06" db="EMBL/GenBank/DDBJ databases">
        <title>Evolutionary Origins and Diversification of the Mycorrhizal Mutualists.</title>
        <authorList>
            <consortium name="DOE Joint Genome Institute"/>
            <consortium name="Mycorrhizal Genomics Consortium"/>
            <person name="Kohler A."/>
            <person name="Kuo A."/>
            <person name="Nagy L.G."/>
            <person name="Floudas D."/>
            <person name="Copeland A."/>
            <person name="Barry K.W."/>
            <person name="Cichocki N."/>
            <person name="Veneault-Fourrey C."/>
            <person name="LaButti K."/>
            <person name="Lindquist E.A."/>
            <person name="Lipzen A."/>
            <person name="Lundell T."/>
            <person name="Morin E."/>
            <person name="Murat C."/>
            <person name="Riley R."/>
            <person name="Ohm R."/>
            <person name="Sun H."/>
            <person name="Tunlid A."/>
            <person name="Henrissat B."/>
            <person name="Grigoriev I.V."/>
            <person name="Hibbett D.S."/>
            <person name="Martin F."/>
        </authorList>
    </citation>
    <scope>NUCLEOTIDE SEQUENCE [LARGE SCALE GENOMIC DNA]</scope>
    <source>
        <strain evidence="12 13">SS14</strain>
    </source>
</reference>
<evidence type="ECO:0000256" key="6">
    <source>
        <dbReference type="ARBA" id="ARBA00022723"/>
    </source>
</evidence>
<dbReference type="OrthoDB" id="2789670at2759"/>
<dbReference type="PANTHER" id="PTHR46300:SF2">
    <property type="entry name" value="CYTOCHROME P450 MONOOXYGENASE ALNH-RELATED"/>
    <property type="match status" value="1"/>
</dbReference>
<evidence type="ECO:0000256" key="11">
    <source>
        <dbReference type="ARBA" id="ARBA00023136"/>
    </source>
</evidence>
<dbReference type="AlphaFoldDB" id="A0A0C9VH12"/>
<gene>
    <name evidence="12" type="ORF">M422DRAFT_260714</name>
</gene>
<dbReference type="Gene3D" id="1.10.630.10">
    <property type="entry name" value="Cytochrome P450"/>
    <property type="match status" value="1"/>
</dbReference>
<dbReference type="InterPro" id="IPR050364">
    <property type="entry name" value="Cytochrome_P450_fung"/>
</dbReference>
<dbReference type="GO" id="GO:0016705">
    <property type="term" value="F:oxidoreductase activity, acting on paired donors, with incorporation or reduction of molecular oxygen"/>
    <property type="evidence" value="ECO:0007669"/>
    <property type="project" value="InterPro"/>
</dbReference>
<organism evidence="12 13">
    <name type="scientific">Sphaerobolus stellatus (strain SS14)</name>
    <dbReference type="NCBI Taxonomy" id="990650"/>
    <lineage>
        <taxon>Eukaryota</taxon>
        <taxon>Fungi</taxon>
        <taxon>Dikarya</taxon>
        <taxon>Basidiomycota</taxon>
        <taxon>Agaricomycotina</taxon>
        <taxon>Agaricomycetes</taxon>
        <taxon>Phallomycetidae</taxon>
        <taxon>Geastrales</taxon>
        <taxon>Sphaerobolaceae</taxon>
        <taxon>Sphaerobolus</taxon>
    </lineage>
</organism>
<dbReference type="PANTHER" id="PTHR46300">
    <property type="entry name" value="P450, PUTATIVE (EUROFUNG)-RELATED-RELATED"/>
    <property type="match status" value="1"/>
</dbReference>
<keyword evidence="10" id="KW-0503">Monooxygenase</keyword>
<evidence type="ECO:0000313" key="13">
    <source>
        <dbReference type="Proteomes" id="UP000054279"/>
    </source>
</evidence>
<keyword evidence="5" id="KW-0812">Transmembrane</keyword>
<comment type="cofactor">
    <cofactor evidence="1">
        <name>heme</name>
        <dbReference type="ChEBI" id="CHEBI:30413"/>
    </cofactor>
</comment>
<keyword evidence="11" id="KW-0472">Membrane</keyword>
<keyword evidence="6" id="KW-0479">Metal-binding</keyword>
<evidence type="ECO:0000256" key="9">
    <source>
        <dbReference type="ARBA" id="ARBA00023004"/>
    </source>
</evidence>
<protein>
    <submittedName>
        <fullName evidence="12">Unplaced genomic scaffold SPHSTscaffold_99, whole genome shotgun sequence</fullName>
    </submittedName>
</protein>
<evidence type="ECO:0000256" key="7">
    <source>
        <dbReference type="ARBA" id="ARBA00022989"/>
    </source>
</evidence>
<dbReference type="Proteomes" id="UP000054279">
    <property type="component" value="Unassembled WGS sequence"/>
</dbReference>
<accession>A0A0C9VH12</accession>
<evidence type="ECO:0000256" key="4">
    <source>
        <dbReference type="ARBA" id="ARBA00022617"/>
    </source>
</evidence>
<proteinExistence type="inferred from homology"/>
<keyword evidence="8" id="KW-0560">Oxidoreductase</keyword>
<evidence type="ECO:0000256" key="5">
    <source>
        <dbReference type="ARBA" id="ARBA00022692"/>
    </source>
</evidence>
<keyword evidence="13" id="KW-1185">Reference proteome</keyword>
<sequence length="90" mass="10021">MPEMVNSTDQAFLIFATIIKHIRHTAGATIMEVGYGINVKSENDPYIHAAEEALNAAGEAGVPGRFKVDMIPWMKYIPEWVPGRFIQETS</sequence>
<evidence type="ECO:0000256" key="3">
    <source>
        <dbReference type="ARBA" id="ARBA00010617"/>
    </source>
</evidence>
<dbReference type="InterPro" id="IPR036396">
    <property type="entry name" value="Cyt_P450_sf"/>
</dbReference>
<name>A0A0C9VH12_SPHS4</name>
<dbReference type="EMBL" id="KN837174">
    <property type="protein sequence ID" value="KIJ36850.1"/>
    <property type="molecule type" value="Genomic_DNA"/>
</dbReference>
<dbReference type="GO" id="GO:0005506">
    <property type="term" value="F:iron ion binding"/>
    <property type="evidence" value="ECO:0007669"/>
    <property type="project" value="InterPro"/>
</dbReference>
<evidence type="ECO:0000256" key="1">
    <source>
        <dbReference type="ARBA" id="ARBA00001971"/>
    </source>
</evidence>